<feature type="region of interest" description="Disordered" evidence="12">
    <location>
        <begin position="1"/>
        <end position="50"/>
    </location>
</feature>
<evidence type="ECO:0000256" key="2">
    <source>
        <dbReference type="ARBA" id="ARBA00012513"/>
    </source>
</evidence>
<evidence type="ECO:0000313" key="14">
    <source>
        <dbReference type="EMBL" id="KAJ8305298.1"/>
    </source>
</evidence>
<evidence type="ECO:0000256" key="5">
    <source>
        <dbReference type="ARBA" id="ARBA00022723"/>
    </source>
</evidence>
<protein>
    <recommendedName>
        <fullName evidence="2">non-specific serine/threonine protein kinase</fullName>
        <ecNumber evidence="2">2.7.11.1</ecNumber>
    </recommendedName>
</protein>
<keyword evidence="9" id="KW-0460">Magnesium</keyword>
<dbReference type="InterPro" id="IPR018935">
    <property type="entry name" value="RIO_kinase_CS"/>
</dbReference>
<dbReference type="InterPro" id="IPR051272">
    <property type="entry name" value="RIO-type_Ser/Thr_kinase"/>
</dbReference>
<keyword evidence="15" id="KW-1185">Reference proteome</keyword>
<comment type="catalytic activity">
    <reaction evidence="10">
        <text>L-threonyl-[protein] + ATP = O-phospho-L-threonyl-[protein] + ADP + H(+)</text>
        <dbReference type="Rhea" id="RHEA:46608"/>
        <dbReference type="Rhea" id="RHEA-COMP:11060"/>
        <dbReference type="Rhea" id="RHEA-COMP:11605"/>
        <dbReference type="ChEBI" id="CHEBI:15378"/>
        <dbReference type="ChEBI" id="CHEBI:30013"/>
        <dbReference type="ChEBI" id="CHEBI:30616"/>
        <dbReference type="ChEBI" id="CHEBI:61977"/>
        <dbReference type="ChEBI" id="CHEBI:456216"/>
        <dbReference type="EC" id="2.7.11.1"/>
    </reaction>
</comment>
<comment type="caution">
    <text evidence="14">The sequence shown here is derived from an EMBL/GenBank/DDBJ whole genome shotgun (WGS) entry which is preliminary data.</text>
</comment>
<comment type="catalytic activity">
    <reaction evidence="11">
        <text>L-seryl-[protein] + ATP = O-phospho-L-seryl-[protein] + ADP + H(+)</text>
        <dbReference type="Rhea" id="RHEA:17989"/>
        <dbReference type="Rhea" id="RHEA-COMP:9863"/>
        <dbReference type="Rhea" id="RHEA-COMP:11604"/>
        <dbReference type="ChEBI" id="CHEBI:15378"/>
        <dbReference type="ChEBI" id="CHEBI:29999"/>
        <dbReference type="ChEBI" id="CHEBI:30616"/>
        <dbReference type="ChEBI" id="CHEBI:83421"/>
        <dbReference type="ChEBI" id="CHEBI:456216"/>
        <dbReference type="EC" id="2.7.11.1"/>
    </reaction>
</comment>
<dbReference type="Gene3D" id="1.10.510.10">
    <property type="entry name" value="Transferase(Phosphotransferase) domain 1"/>
    <property type="match status" value="1"/>
</dbReference>
<evidence type="ECO:0000256" key="7">
    <source>
        <dbReference type="ARBA" id="ARBA00022777"/>
    </source>
</evidence>
<dbReference type="SMART" id="SM00090">
    <property type="entry name" value="RIO"/>
    <property type="match status" value="1"/>
</dbReference>
<evidence type="ECO:0000256" key="9">
    <source>
        <dbReference type="ARBA" id="ARBA00022842"/>
    </source>
</evidence>
<dbReference type="Gene3D" id="3.30.200.20">
    <property type="entry name" value="Phosphorylase Kinase, domain 1"/>
    <property type="match status" value="1"/>
</dbReference>
<keyword evidence="5" id="KW-0479">Metal-binding</keyword>
<dbReference type="InterPro" id="IPR000687">
    <property type="entry name" value="RIO_kinase"/>
</dbReference>
<dbReference type="EC" id="2.7.11.1" evidence="2"/>
<evidence type="ECO:0000256" key="1">
    <source>
        <dbReference type="ARBA" id="ARBA00009196"/>
    </source>
</evidence>
<keyword evidence="6" id="KW-0547">Nucleotide-binding</keyword>
<evidence type="ECO:0000256" key="12">
    <source>
        <dbReference type="SAM" id="MobiDB-lite"/>
    </source>
</evidence>
<evidence type="ECO:0000256" key="8">
    <source>
        <dbReference type="ARBA" id="ARBA00022840"/>
    </source>
</evidence>
<feature type="compositionally biased region" description="Basic residues" evidence="12">
    <location>
        <begin position="312"/>
        <end position="330"/>
    </location>
</feature>
<proteinExistence type="inferred from homology"/>
<comment type="similarity">
    <text evidence="1">Belongs to the protein kinase superfamily. RIO-type Ser/Thr kinase family.</text>
</comment>
<feature type="compositionally biased region" description="Acidic residues" evidence="12">
    <location>
        <begin position="38"/>
        <end position="50"/>
    </location>
</feature>
<dbReference type="SUPFAM" id="SSF56112">
    <property type="entry name" value="Protein kinase-like (PK-like)"/>
    <property type="match status" value="1"/>
</dbReference>
<evidence type="ECO:0000256" key="6">
    <source>
        <dbReference type="ARBA" id="ARBA00022741"/>
    </source>
</evidence>
<dbReference type="InterPro" id="IPR011009">
    <property type="entry name" value="Kinase-like_dom_sf"/>
</dbReference>
<name>A0ABQ9EJ51_TEGGR</name>
<dbReference type="PROSITE" id="PS01245">
    <property type="entry name" value="RIO1"/>
    <property type="match status" value="1"/>
</dbReference>
<evidence type="ECO:0000256" key="10">
    <source>
        <dbReference type="ARBA" id="ARBA00047899"/>
    </source>
</evidence>
<dbReference type="PANTHER" id="PTHR45723">
    <property type="entry name" value="SERINE/THREONINE-PROTEIN KINASE RIO1"/>
    <property type="match status" value="1"/>
</dbReference>
<keyword evidence="7" id="KW-0418">Kinase</keyword>
<feature type="compositionally biased region" description="Basic and acidic residues" evidence="12">
    <location>
        <begin position="291"/>
        <end position="311"/>
    </location>
</feature>
<accession>A0ABQ9EJ51</accession>
<reference evidence="14 15" key="1">
    <citation type="submission" date="2022-12" db="EMBL/GenBank/DDBJ databases">
        <title>Chromosome-level genome of Tegillarca granosa.</title>
        <authorList>
            <person name="Kim J."/>
        </authorList>
    </citation>
    <scope>NUCLEOTIDE SEQUENCE [LARGE SCALE GENOMIC DNA]</scope>
    <source>
        <strain evidence="14">Teg-2019</strain>
        <tissue evidence="14">Adductor muscle</tissue>
    </source>
</reference>
<keyword evidence="8" id="KW-0067">ATP-binding</keyword>
<dbReference type="EMBL" id="JARBDR010000813">
    <property type="protein sequence ID" value="KAJ8305298.1"/>
    <property type="molecule type" value="Genomic_DNA"/>
</dbReference>
<dbReference type="Pfam" id="PF01163">
    <property type="entry name" value="RIO1"/>
    <property type="match status" value="2"/>
</dbReference>
<keyword evidence="3" id="KW-0723">Serine/threonine-protein kinase</keyword>
<feature type="domain" description="RIO kinase" evidence="13">
    <location>
        <begin position="11"/>
        <end position="229"/>
    </location>
</feature>
<dbReference type="Proteomes" id="UP001217089">
    <property type="component" value="Unassembled WGS sequence"/>
</dbReference>
<evidence type="ECO:0000313" key="15">
    <source>
        <dbReference type="Proteomes" id="UP001217089"/>
    </source>
</evidence>
<evidence type="ECO:0000256" key="4">
    <source>
        <dbReference type="ARBA" id="ARBA00022679"/>
    </source>
</evidence>
<gene>
    <name evidence="14" type="ORF">KUTeg_015843</name>
</gene>
<feature type="compositionally biased region" description="Basic and acidic residues" evidence="12">
    <location>
        <begin position="20"/>
        <end position="34"/>
    </location>
</feature>
<dbReference type="InterPro" id="IPR018934">
    <property type="entry name" value="RIO_dom"/>
</dbReference>
<evidence type="ECO:0000256" key="3">
    <source>
        <dbReference type="ARBA" id="ARBA00022527"/>
    </source>
</evidence>
<feature type="region of interest" description="Disordered" evidence="12">
    <location>
        <begin position="291"/>
        <end position="330"/>
    </location>
</feature>
<sequence>MSEIVEGQFDDADDTCSDIVSKDKDIPLGDKPRLSDGGYEEVDDGDEDYDDEDDYEFDWDGGTGDFTKKYNSFASQKQQVYKTSILIFKDRDKYVSGEFRFRHGYCKHNPRKMVKTWAEKEMRNLIRPAPLLKDVDLSESKARELYLQCIQIIRTLYHQCHLIHADLSEFNLLYHEGGVYVIDVSQSVEHDHPRALEFLRKDCTNITDFFRKKGVSTLTVKELFDFVTDVTITSDNIDQYLDQAMVITSSRTIDDITQQEKIDEEVFKNSFIPRTLDDVIDFERDYIKAQKGDTQEERKKEVKEAQREKRKDKIPKHVKKRKVKTGKKGK</sequence>
<organism evidence="14 15">
    <name type="scientific">Tegillarca granosa</name>
    <name type="common">Malaysian cockle</name>
    <name type="synonym">Anadara granosa</name>
    <dbReference type="NCBI Taxonomy" id="220873"/>
    <lineage>
        <taxon>Eukaryota</taxon>
        <taxon>Metazoa</taxon>
        <taxon>Spiralia</taxon>
        <taxon>Lophotrochozoa</taxon>
        <taxon>Mollusca</taxon>
        <taxon>Bivalvia</taxon>
        <taxon>Autobranchia</taxon>
        <taxon>Pteriomorphia</taxon>
        <taxon>Arcoida</taxon>
        <taxon>Arcoidea</taxon>
        <taxon>Arcidae</taxon>
        <taxon>Tegillarca</taxon>
    </lineage>
</organism>
<evidence type="ECO:0000259" key="13">
    <source>
        <dbReference type="SMART" id="SM00090"/>
    </source>
</evidence>
<evidence type="ECO:0000256" key="11">
    <source>
        <dbReference type="ARBA" id="ARBA00048679"/>
    </source>
</evidence>
<keyword evidence="4" id="KW-0808">Transferase</keyword>